<dbReference type="GO" id="GO:0005524">
    <property type="term" value="F:ATP binding"/>
    <property type="evidence" value="ECO:0007669"/>
    <property type="project" value="UniProtKB-KW"/>
</dbReference>
<dbReference type="PROSITE" id="PS50109">
    <property type="entry name" value="HIS_KIN"/>
    <property type="match status" value="1"/>
</dbReference>
<keyword evidence="6 10" id="KW-0418">Kinase</keyword>
<dbReference type="EMBL" id="CAADFC020000005">
    <property type="protein sequence ID" value="VIO68108.1"/>
    <property type="molecule type" value="Genomic_DNA"/>
</dbReference>
<organism evidence="10 11">
    <name type="scientific">Bradyrhizobium ivorense</name>
    <dbReference type="NCBI Taxonomy" id="2511166"/>
    <lineage>
        <taxon>Bacteria</taxon>
        <taxon>Pseudomonadati</taxon>
        <taxon>Pseudomonadota</taxon>
        <taxon>Alphaproteobacteria</taxon>
        <taxon>Hyphomicrobiales</taxon>
        <taxon>Nitrobacteraceae</taxon>
        <taxon>Bradyrhizobium</taxon>
    </lineage>
</organism>
<protein>
    <recommendedName>
        <fullName evidence="2">histidine kinase</fullName>
        <ecNumber evidence="2">2.7.13.3</ecNumber>
    </recommendedName>
</protein>
<evidence type="ECO:0000256" key="1">
    <source>
        <dbReference type="ARBA" id="ARBA00000085"/>
    </source>
</evidence>
<name>A0A508T4Y1_9BRAD</name>
<dbReference type="InterPro" id="IPR036890">
    <property type="entry name" value="HATPase_C_sf"/>
</dbReference>
<dbReference type="EC" id="2.7.13.3" evidence="2"/>
<proteinExistence type="predicted"/>
<dbReference type="Pfam" id="PF02518">
    <property type="entry name" value="HATPase_c"/>
    <property type="match status" value="1"/>
</dbReference>
<evidence type="ECO:0000256" key="5">
    <source>
        <dbReference type="ARBA" id="ARBA00022741"/>
    </source>
</evidence>
<evidence type="ECO:0000256" key="2">
    <source>
        <dbReference type="ARBA" id="ARBA00012438"/>
    </source>
</evidence>
<keyword evidence="8" id="KW-0902">Two-component regulatory system</keyword>
<dbReference type="InterPro" id="IPR003594">
    <property type="entry name" value="HATPase_dom"/>
</dbReference>
<sequence length="365" mass="39178">MLAELTGQRMIDLSADLLPAAEADVIGLAVIGADRRMVRKIGRLVEWLPAVGADCCECMLLVGMEAELVALAEGRRDMIALAGVRGAAPGIAQPVTAVVLWNDAQSHYFIIAMPDFAARQVETLLGSERRARRLMEQQLEAASAEVRFASLARTRLRLARDLHDTLVHSIVALLTQIRLIRHYLSTDPARVADGLATAEDAAASGLQRAREAIARLRMPDDLKLDTDIEELLTDFAKRSGVKVSTEIDDRARAGLRDCGLTIQRILGEALRNVQAHAEARHVAFRAFEMPAAVGRRLVVEVRDDGRGFDPAVPKPGHFGLIGMAEFAELVGGTCAVESAPGQGTVVRISLPVAVPPAASSGVLAD</sequence>
<evidence type="ECO:0000256" key="3">
    <source>
        <dbReference type="ARBA" id="ARBA00022553"/>
    </source>
</evidence>
<dbReference type="GO" id="GO:0046983">
    <property type="term" value="F:protein dimerization activity"/>
    <property type="evidence" value="ECO:0007669"/>
    <property type="project" value="InterPro"/>
</dbReference>
<dbReference type="Gene3D" id="1.20.5.1930">
    <property type="match status" value="1"/>
</dbReference>
<dbReference type="CDD" id="cd16917">
    <property type="entry name" value="HATPase_UhpB-NarQ-NarX-like"/>
    <property type="match status" value="1"/>
</dbReference>
<dbReference type="Gene3D" id="3.30.565.10">
    <property type="entry name" value="Histidine kinase-like ATPase, C-terminal domain"/>
    <property type="match status" value="1"/>
</dbReference>
<dbReference type="OrthoDB" id="9778496at2"/>
<keyword evidence="4 10" id="KW-0808">Transferase</keyword>
<dbReference type="AlphaFoldDB" id="A0A508T4Y1"/>
<evidence type="ECO:0000256" key="6">
    <source>
        <dbReference type="ARBA" id="ARBA00022777"/>
    </source>
</evidence>
<keyword evidence="7" id="KW-0067">ATP-binding</keyword>
<dbReference type="InterPro" id="IPR011712">
    <property type="entry name" value="Sig_transdc_His_kin_sub3_dim/P"/>
</dbReference>
<dbReference type="InterPro" id="IPR005467">
    <property type="entry name" value="His_kinase_dom"/>
</dbReference>
<dbReference type="SUPFAM" id="SSF55874">
    <property type="entry name" value="ATPase domain of HSP90 chaperone/DNA topoisomerase II/histidine kinase"/>
    <property type="match status" value="1"/>
</dbReference>
<dbReference type="PANTHER" id="PTHR24421:SF10">
    <property type="entry name" value="NITRATE_NITRITE SENSOR PROTEIN NARQ"/>
    <property type="match status" value="1"/>
</dbReference>
<dbReference type="Pfam" id="PF07730">
    <property type="entry name" value="HisKA_3"/>
    <property type="match status" value="1"/>
</dbReference>
<evidence type="ECO:0000256" key="7">
    <source>
        <dbReference type="ARBA" id="ARBA00022840"/>
    </source>
</evidence>
<dbReference type="Proteomes" id="UP000328092">
    <property type="component" value="Unassembled WGS sequence"/>
</dbReference>
<dbReference type="GO" id="GO:0000155">
    <property type="term" value="F:phosphorelay sensor kinase activity"/>
    <property type="evidence" value="ECO:0007669"/>
    <property type="project" value="InterPro"/>
</dbReference>
<keyword evidence="11" id="KW-1185">Reference proteome</keyword>
<dbReference type="GO" id="GO:0016020">
    <property type="term" value="C:membrane"/>
    <property type="evidence" value="ECO:0007669"/>
    <property type="project" value="InterPro"/>
</dbReference>
<dbReference type="InterPro" id="IPR050482">
    <property type="entry name" value="Sensor_HK_TwoCompSys"/>
</dbReference>
<keyword evidence="5" id="KW-0547">Nucleotide-binding</keyword>
<feature type="domain" description="Histidine kinase" evidence="9">
    <location>
        <begin position="165"/>
        <end position="354"/>
    </location>
</feature>
<comment type="caution">
    <text evidence="10">The sequence shown here is derived from an EMBL/GenBank/DDBJ whole genome shotgun (WGS) entry which is preliminary data.</text>
</comment>
<reference evidence="10" key="1">
    <citation type="submission" date="2019-02" db="EMBL/GenBank/DDBJ databases">
        <authorList>
            <person name="Pothier F.J."/>
        </authorList>
    </citation>
    <scope>NUCLEOTIDE SEQUENCE</scope>
    <source>
        <strain evidence="10">CI-1B</strain>
    </source>
</reference>
<dbReference type="SMART" id="SM00387">
    <property type="entry name" value="HATPase_c"/>
    <property type="match status" value="1"/>
</dbReference>
<comment type="catalytic activity">
    <reaction evidence="1">
        <text>ATP + protein L-histidine = ADP + protein N-phospho-L-histidine.</text>
        <dbReference type="EC" id="2.7.13.3"/>
    </reaction>
</comment>
<gene>
    <name evidence="10" type="primary">nreB</name>
    <name evidence="10" type="ORF">CI1B_18920</name>
</gene>
<evidence type="ECO:0000256" key="8">
    <source>
        <dbReference type="ARBA" id="ARBA00023012"/>
    </source>
</evidence>
<dbReference type="PANTHER" id="PTHR24421">
    <property type="entry name" value="NITRATE/NITRITE SENSOR PROTEIN NARX-RELATED"/>
    <property type="match status" value="1"/>
</dbReference>
<evidence type="ECO:0000313" key="11">
    <source>
        <dbReference type="Proteomes" id="UP000328092"/>
    </source>
</evidence>
<accession>A0A508T4Y1</accession>
<evidence type="ECO:0000259" key="9">
    <source>
        <dbReference type="PROSITE" id="PS50109"/>
    </source>
</evidence>
<evidence type="ECO:0000313" key="10">
    <source>
        <dbReference type="EMBL" id="VIO68108.1"/>
    </source>
</evidence>
<keyword evidence="3" id="KW-0597">Phosphoprotein</keyword>
<evidence type="ECO:0000256" key="4">
    <source>
        <dbReference type="ARBA" id="ARBA00022679"/>
    </source>
</evidence>